<reference evidence="2 3" key="1">
    <citation type="journal article" date="2022" name="Res Sq">
        <title>Evolution of multicellular longitudinally dividing oral cavity symbionts (Neisseriaceae).</title>
        <authorList>
            <person name="Nyongesa S."/>
            <person name="Weber P."/>
            <person name="Bernet E."/>
            <person name="Pullido F."/>
            <person name="Nieckarz M."/>
            <person name="Delaby M."/>
            <person name="Nieves C."/>
            <person name="Viehboeck T."/>
            <person name="Krause N."/>
            <person name="Rivera-Millot A."/>
            <person name="Nakamura A."/>
            <person name="Vischer N."/>
            <person name="VanNieuwenhze M."/>
            <person name="Brun Y."/>
            <person name="Cava F."/>
            <person name="Bulgheresi S."/>
            <person name="Veyrier F."/>
        </authorList>
    </citation>
    <scope>NUCLEOTIDE SEQUENCE [LARGE SCALE GENOMIC DNA]</scope>
    <source>
        <strain evidence="2 3">SN4</strain>
    </source>
</reference>
<dbReference type="EMBL" id="CP091511">
    <property type="protein sequence ID" value="UOO89235.1"/>
    <property type="molecule type" value="Genomic_DNA"/>
</dbReference>
<protein>
    <submittedName>
        <fullName evidence="2">DUF2523 domain-containing protein</fullName>
    </submittedName>
</protein>
<feature type="transmembrane region" description="Helical" evidence="1">
    <location>
        <begin position="59"/>
        <end position="82"/>
    </location>
</feature>
<evidence type="ECO:0000256" key="1">
    <source>
        <dbReference type="SAM" id="Phobius"/>
    </source>
</evidence>
<evidence type="ECO:0000313" key="3">
    <source>
        <dbReference type="Proteomes" id="UP000832011"/>
    </source>
</evidence>
<keyword evidence="1" id="KW-0812">Transmembrane</keyword>
<keyword evidence="1" id="KW-0472">Membrane</keyword>
<proteinExistence type="predicted"/>
<gene>
    <name evidence="2" type="ORF">LVJ82_17610</name>
</gene>
<accession>A0ABY4E360</accession>
<dbReference type="InterPro" id="IPR019670">
    <property type="entry name" value="DUF2523"/>
</dbReference>
<dbReference type="RefSeq" id="WP_058356940.1">
    <property type="nucleotide sequence ID" value="NZ_CABKVG010000010.1"/>
</dbReference>
<keyword evidence="3" id="KW-1185">Reference proteome</keyword>
<keyword evidence="1" id="KW-1133">Transmembrane helix</keyword>
<dbReference type="Pfam" id="PF10734">
    <property type="entry name" value="DUF2523"/>
    <property type="match status" value="1"/>
</dbReference>
<organism evidence="2 3">
    <name type="scientific">Vitreoscilla massiliensis</name>
    <dbReference type="NCBI Taxonomy" id="1689272"/>
    <lineage>
        <taxon>Bacteria</taxon>
        <taxon>Pseudomonadati</taxon>
        <taxon>Pseudomonadota</taxon>
        <taxon>Betaproteobacteria</taxon>
        <taxon>Neisseriales</taxon>
        <taxon>Neisseriaceae</taxon>
        <taxon>Vitreoscilla</taxon>
    </lineage>
</organism>
<name>A0ABY4E360_9NEIS</name>
<dbReference type="Proteomes" id="UP000832011">
    <property type="component" value="Chromosome"/>
</dbReference>
<feature type="transmembrane region" description="Helical" evidence="1">
    <location>
        <begin position="12"/>
        <end position="38"/>
    </location>
</feature>
<sequence length="97" mass="10318">MPAVLAAVLAYIARYLVIKLIAAFGIAFVTGGVSAYLLTQFKDIILTQFSRTQPEAYNIMMIAGLGYALSIIFGAIAFKIALNVGKRIMMGVTGVGI</sequence>
<evidence type="ECO:0000313" key="2">
    <source>
        <dbReference type="EMBL" id="UOO89235.1"/>
    </source>
</evidence>